<keyword evidence="2" id="KW-1185">Reference proteome</keyword>
<evidence type="ECO:0000313" key="1">
    <source>
        <dbReference type="EMBL" id="CAK9256168.1"/>
    </source>
</evidence>
<proteinExistence type="predicted"/>
<gene>
    <name evidence="1" type="ORF">CSSPJE1EN1_LOCUS1646</name>
</gene>
<protein>
    <submittedName>
        <fullName evidence="1">Uncharacterized protein</fullName>
    </submittedName>
</protein>
<accession>A0ABP0VQU1</accession>
<name>A0ABP0VQU1_9BRYO</name>
<reference evidence="1 2" key="1">
    <citation type="submission" date="2024-02" db="EMBL/GenBank/DDBJ databases">
        <authorList>
            <consortium name="ELIXIR-Norway"/>
            <consortium name="Elixir Norway"/>
        </authorList>
    </citation>
    <scope>NUCLEOTIDE SEQUENCE [LARGE SCALE GENOMIC DNA]</scope>
</reference>
<organism evidence="1 2">
    <name type="scientific">Sphagnum jensenii</name>
    <dbReference type="NCBI Taxonomy" id="128206"/>
    <lineage>
        <taxon>Eukaryota</taxon>
        <taxon>Viridiplantae</taxon>
        <taxon>Streptophyta</taxon>
        <taxon>Embryophyta</taxon>
        <taxon>Bryophyta</taxon>
        <taxon>Sphagnophytina</taxon>
        <taxon>Sphagnopsida</taxon>
        <taxon>Sphagnales</taxon>
        <taxon>Sphagnaceae</taxon>
        <taxon>Sphagnum</taxon>
    </lineage>
</organism>
<evidence type="ECO:0000313" key="2">
    <source>
        <dbReference type="Proteomes" id="UP001497444"/>
    </source>
</evidence>
<dbReference type="EMBL" id="OZ020096">
    <property type="protein sequence ID" value="CAK9256168.1"/>
    <property type="molecule type" value="Genomic_DNA"/>
</dbReference>
<sequence length="78" mass="8783">MNPPPEATYDDVDALKVACRRHVVAHLYSVTTKRSDYKMGVLLLHCDKSGTRDDRHGLTEETRQRPSSLVLTGCPFLL</sequence>
<dbReference type="Proteomes" id="UP001497444">
    <property type="component" value="Chromosome 1"/>
</dbReference>